<protein>
    <submittedName>
        <fullName evidence="1">Uncharacterized protein</fullName>
    </submittedName>
</protein>
<comment type="caution">
    <text evidence="1">The sequence shown here is derived from an EMBL/GenBank/DDBJ whole genome shotgun (WGS) entry which is preliminary data.</text>
</comment>
<evidence type="ECO:0000313" key="2">
    <source>
        <dbReference type="Proteomes" id="UP000887116"/>
    </source>
</evidence>
<sequence>MPRRDCGPHRVEWHTRSCFCRMAHHTCVSLYGVTLSSRSTTLVAPYVTRTHRNDPRTLRSPFYEICVAPKRWGLSARRRRASPRTY</sequence>
<dbReference type="AlphaFoldDB" id="A0A8X6J4S6"/>
<dbReference type="Proteomes" id="UP000887116">
    <property type="component" value="Unassembled WGS sequence"/>
</dbReference>
<name>A0A8X6J4S6_TRICU</name>
<dbReference type="EMBL" id="BMAO01013899">
    <property type="protein sequence ID" value="GFQ91605.1"/>
    <property type="molecule type" value="Genomic_DNA"/>
</dbReference>
<reference evidence="1" key="1">
    <citation type="submission" date="2020-07" db="EMBL/GenBank/DDBJ databases">
        <title>Multicomponent nature underlies the extraordinary mechanical properties of spider dragline silk.</title>
        <authorList>
            <person name="Kono N."/>
            <person name="Nakamura H."/>
            <person name="Mori M."/>
            <person name="Yoshida Y."/>
            <person name="Ohtoshi R."/>
            <person name="Malay A.D."/>
            <person name="Moran D.A.P."/>
            <person name="Tomita M."/>
            <person name="Numata K."/>
            <person name="Arakawa K."/>
        </authorList>
    </citation>
    <scope>NUCLEOTIDE SEQUENCE</scope>
</reference>
<keyword evidence="2" id="KW-1185">Reference proteome</keyword>
<accession>A0A8X6J4S6</accession>
<organism evidence="1 2">
    <name type="scientific">Trichonephila clavata</name>
    <name type="common">Joro spider</name>
    <name type="synonym">Nephila clavata</name>
    <dbReference type="NCBI Taxonomy" id="2740835"/>
    <lineage>
        <taxon>Eukaryota</taxon>
        <taxon>Metazoa</taxon>
        <taxon>Ecdysozoa</taxon>
        <taxon>Arthropoda</taxon>
        <taxon>Chelicerata</taxon>
        <taxon>Arachnida</taxon>
        <taxon>Araneae</taxon>
        <taxon>Araneomorphae</taxon>
        <taxon>Entelegynae</taxon>
        <taxon>Araneoidea</taxon>
        <taxon>Nephilidae</taxon>
        <taxon>Trichonephila</taxon>
    </lineage>
</organism>
<gene>
    <name evidence="1" type="ORF">TNCT_76131</name>
</gene>
<evidence type="ECO:0000313" key="1">
    <source>
        <dbReference type="EMBL" id="GFQ91605.1"/>
    </source>
</evidence>
<proteinExistence type="predicted"/>